<accession>A0ABT9PJG2</accession>
<evidence type="ECO:0000313" key="8">
    <source>
        <dbReference type="Proteomes" id="UP001230145"/>
    </source>
</evidence>
<dbReference type="SUPFAM" id="SSF46785">
    <property type="entry name" value="Winged helix' DNA-binding domain"/>
    <property type="match status" value="1"/>
</dbReference>
<keyword evidence="7" id="KW-0032">Aminotransferase</keyword>
<gene>
    <name evidence="7" type="ORF">J2S45_001286</name>
</gene>
<evidence type="ECO:0000256" key="5">
    <source>
        <dbReference type="ARBA" id="ARBA00023163"/>
    </source>
</evidence>
<dbReference type="PANTHER" id="PTHR46577:SF1">
    <property type="entry name" value="HTH-TYPE TRANSCRIPTIONAL REGULATORY PROTEIN GABR"/>
    <property type="match status" value="1"/>
</dbReference>
<comment type="caution">
    <text evidence="7">The sequence shown here is derived from an EMBL/GenBank/DDBJ whole genome shotgun (WGS) entry which is preliminary data.</text>
</comment>
<reference evidence="7 8" key="1">
    <citation type="submission" date="2023-07" db="EMBL/GenBank/DDBJ databases">
        <title>Sequencing the genomes of 1000 actinobacteria strains.</title>
        <authorList>
            <person name="Klenk H.-P."/>
        </authorList>
    </citation>
    <scope>NUCLEOTIDE SEQUENCE [LARGE SCALE GENOMIC DNA]</scope>
    <source>
        <strain evidence="7 8">DSM 19515</strain>
    </source>
</reference>
<dbReference type="Pfam" id="PF00392">
    <property type="entry name" value="GntR"/>
    <property type="match status" value="1"/>
</dbReference>
<keyword evidence="2" id="KW-0663">Pyridoxal phosphate</keyword>
<evidence type="ECO:0000256" key="3">
    <source>
        <dbReference type="ARBA" id="ARBA00023015"/>
    </source>
</evidence>
<evidence type="ECO:0000256" key="1">
    <source>
        <dbReference type="ARBA" id="ARBA00005384"/>
    </source>
</evidence>
<dbReference type="InterPro" id="IPR000524">
    <property type="entry name" value="Tscrpt_reg_HTH_GntR"/>
</dbReference>
<proteinExistence type="inferred from homology"/>
<evidence type="ECO:0000313" key="7">
    <source>
        <dbReference type="EMBL" id="MDP9832607.1"/>
    </source>
</evidence>
<dbReference type="InterPro" id="IPR051446">
    <property type="entry name" value="HTH_trans_reg/aminotransferase"/>
</dbReference>
<evidence type="ECO:0000256" key="4">
    <source>
        <dbReference type="ARBA" id="ARBA00023125"/>
    </source>
</evidence>
<dbReference type="InterPro" id="IPR036390">
    <property type="entry name" value="WH_DNA-bd_sf"/>
</dbReference>
<evidence type="ECO:0000256" key="2">
    <source>
        <dbReference type="ARBA" id="ARBA00022898"/>
    </source>
</evidence>
<keyword evidence="4" id="KW-0238">DNA-binding</keyword>
<dbReference type="Proteomes" id="UP001230145">
    <property type="component" value="Unassembled WGS sequence"/>
</dbReference>
<dbReference type="PANTHER" id="PTHR46577">
    <property type="entry name" value="HTH-TYPE TRANSCRIPTIONAL REGULATORY PROTEIN GABR"/>
    <property type="match status" value="1"/>
</dbReference>
<dbReference type="PROSITE" id="PS50949">
    <property type="entry name" value="HTH_GNTR"/>
    <property type="match status" value="1"/>
</dbReference>
<dbReference type="CDD" id="cd00609">
    <property type="entry name" value="AAT_like"/>
    <property type="match status" value="1"/>
</dbReference>
<dbReference type="Gene3D" id="1.10.10.10">
    <property type="entry name" value="Winged helix-like DNA-binding domain superfamily/Winged helix DNA-binding domain"/>
    <property type="match status" value="1"/>
</dbReference>
<dbReference type="InterPro" id="IPR036388">
    <property type="entry name" value="WH-like_DNA-bd_sf"/>
</dbReference>
<evidence type="ECO:0000259" key="6">
    <source>
        <dbReference type="PROSITE" id="PS50949"/>
    </source>
</evidence>
<dbReference type="SMART" id="SM00345">
    <property type="entry name" value="HTH_GNTR"/>
    <property type="match status" value="1"/>
</dbReference>
<dbReference type="GO" id="GO:0008483">
    <property type="term" value="F:transaminase activity"/>
    <property type="evidence" value="ECO:0007669"/>
    <property type="project" value="UniProtKB-KW"/>
</dbReference>
<keyword evidence="7" id="KW-0808">Transferase</keyword>
<comment type="similarity">
    <text evidence="1">In the C-terminal section; belongs to the class-I pyridoxal-phosphate-dependent aminotransferase family.</text>
</comment>
<keyword evidence="8" id="KW-1185">Reference proteome</keyword>
<dbReference type="InterPro" id="IPR015424">
    <property type="entry name" value="PyrdxlP-dep_Trfase"/>
</dbReference>
<feature type="domain" description="HTH gntR-type" evidence="6">
    <location>
        <begin position="2"/>
        <end position="69"/>
    </location>
</feature>
<keyword evidence="3" id="KW-0805">Transcription regulation</keyword>
<name>A0ABT9PJG2_9ACTO</name>
<dbReference type="PRINTS" id="PR00035">
    <property type="entry name" value="HTHGNTR"/>
</dbReference>
<keyword evidence="5" id="KW-0804">Transcription</keyword>
<dbReference type="InterPro" id="IPR015421">
    <property type="entry name" value="PyrdxlP-dep_Trfase_major"/>
</dbReference>
<sequence>MPSIPATIVADIRARLQGGSLAPGDRLPSTRALADELGVSRGSVVSAYEQLEGEGILLASRSGSRIHPDLALTHAHQPALHFHPSRFPTTTPPSLLRPGAPLEALTGSAWRAAWRAAVAEPHAYPSPGSPCLRHLLAEHFRLTRAVSVNPEQILITAGTRDGLRAILTAIAVGTPSPVGAEHSAVVPRRLAVEDPGFGSLRAVPAAIGWETVLVETDGAGLSPAALTDLAPDAALVTPNHQFPYGLQMPASRRRELVEWRRSTPGALLIEDDYDSELRAIHPALVALDPAGTILLGSFAKTLTPALGLGYVIVPLAYREAVEARLIPVSGIAQDALSNFLATDSLRRHTARVRREYKYRRGVFERIFPEGRTMDGGLGAIIELPADAEARVLERAARAGLAIESLGKYWSGRSGRPGVVVGLGAGSRERLAAALEQLRQMVPRPDQAS</sequence>
<dbReference type="SUPFAM" id="SSF53383">
    <property type="entry name" value="PLP-dependent transferases"/>
    <property type="match status" value="1"/>
</dbReference>
<organism evidence="7 8">
    <name type="scientific">Trueperella abortisuis</name>
    <dbReference type="NCBI Taxonomy" id="445930"/>
    <lineage>
        <taxon>Bacteria</taxon>
        <taxon>Bacillati</taxon>
        <taxon>Actinomycetota</taxon>
        <taxon>Actinomycetes</taxon>
        <taxon>Actinomycetales</taxon>
        <taxon>Actinomycetaceae</taxon>
        <taxon>Trueperella</taxon>
    </lineage>
</organism>
<dbReference type="EMBL" id="JAUSQL010000001">
    <property type="protein sequence ID" value="MDP9832607.1"/>
    <property type="molecule type" value="Genomic_DNA"/>
</dbReference>
<dbReference type="CDD" id="cd07377">
    <property type="entry name" value="WHTH_GntR"/>
    <property type="match status" value="1"/>
</dbReference>
<dbReference type="Gene3D" id="3.40.640.10">
    <property type="entry name" value="Type I PLP-dependent aspartate aminotransferase-like (Major domain)"/>
    <property type="match status" value="1"/>
</dbReference>
<protein>
    <submittedName>
        <fullName evidence="7">GntR family transcriptional regulator/MocR family aminotransferase</fullName>
    </submittedName>
</protein>